<comment type="catalytic activity">
    <reaction evidence="16">
        <text>12-(9Z-hexadecenoyloxy)-octadecanoate + H2O = 12-hydroxyoctadecanoate + (9Z)-hexadecenoate + H(+)</text>
        <dbReference type="Rhea" id="RHEA:52072"/>
        <dbReference type="ChEBI" id="CHEBI:15377"/>
        <dbReference type="ChEBI" id="CHEBI:15378"/>
        <dbReference type="ChEBI" id="CHEBI:32372"/>
        <dbReference type="ChEBI" id="CHEBI:84201"/>
        <dbReference type="ChEBI" id="CHEBI:136312"/>
    </reaction>
    <physiologicalReaction direction="left-to-right" evidence="16">
        <dbReference type="Rhea" id="RHEA:52073"/>
    </physiologicalReaction>
</comment>
<feature type="transmembrane region" description="Helical" evidence="17">
    <location>
        <begin position="180"/>
        <end position="199"/>
    </location>
</feature>
<organism evidence="18 19">
    <name type="scientific">Pelobates cultripes</name>
    <name type="common">Western spadefoot toad</name>
    <dbReference type="NCBI Taxonomy" id="61616"/>
    <lineage>
        <taxon>Eukaryota</taxon>
        <taxon>Metazoa</taxon>
        <taxon>Chordata</taxon>
        <taxon>Craniata</taxon>
        <taxon>Vertebrata</taxon>
        <taxon>Euteleostomi</taxon>
        <taxon>Amphibia</taxon>
        <taxon>Batrachia</taxon>
        <taxon>Anura</taxon>
        <taxon>Pelobatoidea</taxon>
        <taxon>Pelobatidae</taxon>
        <taxon>Pelobates</taxon>
    </lineage>
</organism>
<dbReference type="Pfam" id="PF04750">
    <property type="entry name" value="Far-17a_AIG1"/>
    <property type="match status" value="1"/>
</dbReference>
<keyword evidence="6 17" id="KW-0472">Membrane</keyword>
<evidence type="ECO:0000256" key="10">
    <source>
        <dbReference type="ARBA" id="ARBA00048680"/>
    </source>
</evidence>
<accession>A0AAD1RYU7</accession>
<comment type="catalytic activity">
    <reaction evidence="7">
        <text>12-hexadecanoyloxy-octadecanoate + H2O = 12-hydroxyoctadecanoate + hexadecanoate + H(+)</text>
        <dbReference type="Rhea" id="RHEA:52056"/>
        <dbReference type="ChEBI" id="CHEBI:7896"/>
        <dbReference type="ChEBI" id="CHEBI:15377"/>
        <dbReference type="ChEBI" id="CHEBI:15378"/>
        <dbReference type="ChEBI" id="CHEBI:83677"/>
        <dbReference type="ChEBI" id="CHEBI:84201"/>
    </reaction>
    <physiologicalReaction direction="left-to-right" evidence="7">
        <dbReference type="Rhea" id="RHEA:52057"/>
    </physiologicalReaction>
</comment>
<evidence type="ECO:0000313" key="18">
    <source>
        <dbReference type="EMBL" id="CAH2284350.1"/>
    </source>
</evidence>
<feature type="transmembrane region" description="Helical" evidence="17">
    <location>
        <begin position="7"/>
        <end position="25"/>
    </location>
</feature>
<evidence type="ECO:0000256" key="6">
    <source>
        <dbReference type="ARBA" id="ARBA00023136"/>
    </source>
</evidence>
<protein>
    <submittedName>
        <fullName evidence="18">Androgen-dependent TFPI-regulating</fullName>
    </submittedName>
</protein>
<proteinExistence type="inferred from homology"/>
<sequence>MAAVTLLIYHCFIFSWYFFLTYLIFTVTSKEPPVGVFLYGGQWKYLTVLNVVLQTIFYAVCFVSDLLMPVKGMRLAKCIIFCRDLFFSVLAFPASTFVFLSFWALYSYDRELVYPEGLDMIIPPWLNHAIHTAVFPLAVLEILTSPHRYPEKKNGLTFLGICSVTYLSWIMWIYFVDGKWVYPFLGLLSPLGFVVFLLGSQALAASIYITGDTLNYVIWGGEEQRKKNI</sequence>
<keyword evidence="4 17" id="KW-0812">Transmembrane</keyword>
<comment type="catalytic activity">
    <reaction evidence="10">
        <text>12-octadecanoyloxy-octadecanoate + H2O = 12-hydroxyoctadecanoate + octadecanoate + H(+)</text>
        <dbReference type="Rhea" id="RHEA:52080"/>
        <dbReference type="ChEBI" id="CHEBI:15377"/>
        <dbReference type="ChEBI" id="CHEBI:15378"/>
        <dbReference type="ChEBI" id="CHEBI:25629"/>
        <dbReference type="ChEBI" id="CHEBI:84201"/>
        <dbReference type="ChEBI" id="CHEBI:136330"/>
    </reaction>
    <physiologicalReaction direction="left-to-right" evidence="10">
        <dbReference type="Rhea" id="RHEA:52081"/>
    </physiologicalReaction>
</comment>
<comment type="catalytic activity">
    <reaction evidence="14">
        <text>13-(9Z-octadecenoyloxy)-octadecanoate + H2O = 13-hydroxy-octadecanoate + (9Z)-octadecenoate + H(+)</text>
        <dbReference type="Rhea" id="RHEA:52064"/>
        <dbReference type="ChEBI" id="CHEBI:15377"/>
        <dbReference type="ChEBI" id="CHEBI:15378"/>
        <dbReference type="ChEBI" id="CHEBI:30823"/>
        <dbReference type="ChEBI" id="CHEBI:136303"/>
        <dbReference type="ChEBI" id="CHEBI:136304"/>
    </reaction>
    <physiologicalReaction direction="left-to-right" evidence="14">
        <dbReference type="Rhea" id="RHEA:52065"/>
    </physiologicalReaction>
</comment>
<keyword evidence="19" id="KW-1185">Reference proteome</keyword>
<evidence type="ECO:0000256" key="15">
    <source>
        <dbReference type="ARBA" id="ARBA00049322"/>
    </source>
</evidence>
<dbReference type="Proteomes" id="UP001295444">
    <property type="component" value="Chromosome 04"/>
</dbReference>
<evidence type="ECO:0000256" key="8">
    <source>
        <dbReference type="ARBA" id="ARBA00047427"/>
    </source>
</evidence>
<gene>
    <name evidence="18" type="ORF">PECUL_23A041774</name>
</gene>
<evidence type="ECO:0000256" key="5">
    <source>
        <dbReference type="ARBA" id="ARBA00022989"/>
    </source>
</evidence>
<dbReference type="EMBL" id="OW240915">
    <property type="protein sequence ID" value="CAH2284350.1"/>
    <property type="molecule type" value="Genomic_DNA"/>
</dbReference>
<dbReference type="PANTHER" id="PTHR10989:SF17">
    <property type="entry name" value="ANDROGEN-DEPENDENT TFPI-REGULATING PROTEIN"/>
    <property type="match status" value="1"/>
</dbReference>
<comment type="catalytic activity">
    <reaction evidence="12">
        <text>9-(9Z-octadecenoyloxy)-octadecanoate + H2O = 9-hydroxy-octadecanoate + (9Z)-octadecenoate + H(+)</text>
        <dbReference type="Rhea" id="RHEA:52048"/>
        <dbReference type="ChEBI" id="CHEBI:15377"/>
        <dbReference type="ChEBI" id="CHEBI:15378"/>
        <dbReference type="ChEBI" id="CHEBI:30823"/>
        <dbReference type="ChEBI" id="CHEBI:136282"/>
        <dbReference type="ChEBI" id="CHEBI:136286"/>
    </reaction>
    <physiologicalReaction direction="left-to-right" evidence="12">
        <dbReference type="Rhea" id="RHEA:52049"/>
    </physiologicalReaction>
</comment>
<evidence type="ECO:0000256" key="16">
    <source>
        <dbReference type="ARBA" id="ARBA00049428"/>
    </source>
</evidence>
<feature type="transmembrane region" description="Helical" evidence="17">
    <location>
        <begin position="45"/>
        <end position="64"/>
    </location>
</feature>
<evidence type="ECO:0000256" key="3">
    <source>
        <dbReference type="ARBA" id="ARBA00009300"/>
    </source>
</evidence>
<evidence type="ECO:0000256" key="11">
    <source>
        <dbReference type="ARBA" id="ARBA00048701"/>
    </source>
</evidence>
<keyword evidence="5 17" id="KW-1133">Transmembrane helix</keyword>
<evidence type="ECO:0000256" key="1">
    <source>
        <dbReference type="ARBA" id="ARBA00000923"/>
    </source>
</evidence>
<comment type="catalytic activity">
    <reaction evidence="1">
        <text>9-(9Z-hexadecenoyloxy)-octadecanoate + H2O = (9Z)-hexadecenoate + 9-hydroxy-octadecanoate + H(+)</text>
        <dbReference type="Rhea" id="RHEA:52068"/>
        <dbReference type="ChEBI" id="CHEBI:15377"/>
        <dbReference type="ChEBI" id="CHEBI:15378"/>
        <dbReference type="ChEBI" id="CHEBI:32372"/>
        <dbReference type="ChEBI" id="CHEBI:136286"/>
        <dbReference type="ChEBI" id="CHEBI:136309"/>
    </reaction>
    <physiologicalReaction direction="left-to-right" evidence="1">
        <dbReference type="Rhea" id="RHEA:52069"/>
    </physiologicalReaction>
</comment>
<evidence type="ECO:0000256" key="12">
    <source>
        <dbReference type="ARBA" id="ARBA00048800"/>
    </source>
</evidence>
<comment type="similarity">
    <text evidence="3">Belongs to the AIG1 family.</text>
</comment>
<evidence type="ECO:0000256" key="4">
    <source>
        <dbReference type="ARBA" id="ARBA00022692"/>
    </source>
</evidence>
<reference evidence="18" key="1">
    <citation type="submission" date="2022-03" db="EMBL/GenBank/DDBJ databases">
        <authorList>
            <person name="Alioto T."/>
            <person name="Alioto T."/>
            <person name="Gomez Garrido J."/>
        </authorList>
    </citation>
    <scope>NUCLEOTIDE SEQUENCE</scope>
</reference>
<dbReference type="GO" id="GO:0012505">
    <property type="term" value="C:endomembrane system"/>
    <property type="evidence" value="ECO:0007669"/>
    <property type="project" value="UniProtKB-SubCell"/>
</dbReference>
<name>A0AAD1RYU7_PELCU</name>
<comment type="catalytic activity">
    <reaction evidence="13">
        <text>9-octadecanoyloxy-octadecanoate + H2O = 9-hydroxy-octadecanoate + octadecanoate + H(+)</text>
        <dbReference type="Rhea" id="RHEA:52096"/>
        <dbReference type="ChEBI" id="CHEBI:15377"/>
        <dbReference type="ChEBI" id="CHEBI:15378"/>
        <dbReference type="ChEBI" id="CHEBI:25629"/>
        <dbReference type="ChEBI" id="CHEBI:136286"/>
        <dbReference type="ChEBI" id="CHEBI:136373"/>
    </reaction>
    <physiologicalReaction direction="left-to-right" evidence="13">
        <dbReference type="Rhea" id="RHEA:52097"/>
    </physiologicalReaction>
</comment>
<comment type="catalytic activity">
    <reaction evidence="15">
        <text>13-(9Z-hexadecenoyloxy)-octadecanoate + H2O = 13-hydroxy-octadecanoate + (9Z)-hexadecenoate + H(+)</text>
        <dbReference type="Rhea" id="RHEA:52076"/>
        <dbReference type="ChEBI" id="CHEBI:15377"/>
        <dbReference type="ChEBI" id="CHEBI:15378"/>
        <dbReference type="ChEBI" id="CHEBI:32372"/>
        <dbReference type="ChEBI" id="CHEBI:136304"/>
        <dbReference type="ChEBI" id="CHEBI:136315"/>
    </reaction>
    <physiologicalReaction direction="left-to-right" evidence="15">
        <dbReference type="Rhea" id="RHEA:52077"/>
    </physiologicalReaction>
</comment>
<feature type="transmembrane region" description="Helical" evidence="17">
    <location>
        <begin position="125"/>
        <end position="143"/>
    </location>
</feature>
<feature type="transmembrane region" description="Helical" evidence="17">
    <location>
        <begin position="155"/>
        <end position="174"/>
    </location>
</feature>
<comment type="catalytic activity">
    <reaction evidence="8">
        <text>13-octadecanoyloxy-octadecanoate + H2O = 13-hydroxy-octadecanoate + octadecanoate + H(+)</text>
        <dbReference type="Rhea" id="RHEA:52084"/>
        <dbReference type="ChEBI" id="CHEBI:15377"/>
        <dbReference type="ChEBI" id="CHEBI:15378"/>
        <dbReference type="ChEBI" id="CHEBI:25629"/>
        <dbReference type="ChEBI" id="CHEBI:136304"/>
        <dbReference type="ChEBI" id="CHEBI:136335"/>
    </reaction>
    <physiologicalReaction direction="left-to-right" evidence="8">
        <dbReference type="Rhea" id="RHEA:52085"/>
    </physiologicalReaction>
</comment>
<evidence type="ECO:0000256" key="9">
    <source>
        <dbReference type="ARBA" id="ARBA00047863"/>
    </source>
</evidence>
<dbReference type="PANTHER" id="PTHR10989">
    <property type="entry name" value="ANDROGEN-INDUCED PROTEIN 1-RELATED"/>
    <property type="match status" value="1"/>
</dbReference>
<comment type="catalytic activity">
    <reaction evidence="11">
        <text>12-(9Z-octadecenoyloxy)-octadecanoate + H2O = 12-hydroxyoctadecanoate + (9Z)-octadecenoate + H(+)</text>
        <dbReference type="Rhea" id="RHEA:52060"/>
        <dbReference type="ChEBI" id="CHEBI:15377"/>
        <dbReference type="ChEBI" id="CHEBI:15378"/>
        <dbReference type="ChEBI" id="CHEBI:30823"/>
        <dbReference type="ChEBI" id="CHEBI:84201"/>
        <dbReference type="ChEBI" id="CHEBI:136302"/>
    </reaction>
    <physiologicalReaction direction="left-to-right" evidence="11">
        <dbReference type="Rhea" id="RHEA:52061"/>
    </physiologicalReaction>
</comment>
<dbReference type="GO" id="GO:0016020">
    <property type="term" value="C:membrane"/>
    <property type="evidence" value="ECO:0007669"/>
    <property type="project" value="InterPro"/>
</dbReference>
<comment type="subcellular location">
    <subcellularLocation>
        <location evidence="2">Endomembrane system</location>
        <topology evidence="2">Multi-pass membrane protein</topology>
    </subcellularLocation>
</comment>
<dbReference type="InterPro" id="IPR006838">
    <property type="entry name" value="ADTRP_AIG1"/>
</dbReference>
<evidence type="ECO:0000256" key="7">
    <source>
        <dbReference type="ARBA" id="ARBA00047368"/>
    </source>
</evidence>
<feature type="transmembrane region" description="Helical" evidence="17">
    <location>
        <begin position="85"/>
        <end position="105"/>
    </location>
</feature>
<evidence type="ECO:0000256" key="2">
    <source>
        <dbReference type="ARBA" id="ARBA00004127"/>
    </source>
</evidence>
<evidence type="ECO:0000256" key="14">
    <source>
        <dbReference type="ARBA" id="ARBA00049296"/>
    </source>
</evidence>
<evidence type="ECO:0000256" key="17">
    <source>
        <dbReference type="SAM" id="Phobius"/>
    </source>
</evidence>
<dbReference type="AlphaFoldDB" id="A0AAD1RYU7"/>
<evidence type="ECO:0000256" key="13">
    <source>
        <dbReference type="ARBA" id="ARBA00049221"/>
    </source>
</evidence>
<comment type="catalytic activity">
    <reaction evidence="9">
        <text>9-hexadecanoyloxy-octadecanoate + H2O = 9-hydroxy-octadecanoate + hexadecanoate + H(+)</text>
        <dbReference type="Rhea" id="RHEA:52052"/>
        <dbReference type="ChEBI" id="CHEBI:7896"/>
        <dbReference type="ChEBI" id="CHEBI:15377"/>
        <dbReference type="ChEBI" id="CHEBI:15378"/>
        <dbReference type="ChEBI" id="CHEBI:83670"/>
        <dbReference type="ChEBI" id="CHEBI:136286"/>
    </reaction>
    <physiologicalReaction direction="left-to-right" evidence="9">
        <dbReference type="Rhea" id="RHEA:52053"/>
    </physiologicalReaction>
</comment>
<evidence type="ECO:0000313" key="19">
    <source>
        <dbReference type="Proteomes" id="UP001295444"/>
    </source>
</evidence>